<evidence type="ECO:0000256" key="5">
    <source>
        <dbReference type="ARBA" id="ARBA00022737"/>
    </source>
</evidence>
<keyword evidence="9" id="KW-0168">Coated pit</keyword>
<reference evidence="15" key="2">
    <citation type="journal article" date="2023" name="BMC Genomics">
        <title>Pest status, molecular evolution, and epigenetic factors derived from the genome assembly of Frankliniella fusca, a thysanopteran phytovirus vector.</title>
        <authorList>
            <person name="Catto M.A."/>
            <person name="Labadie P.E."/>
            <person name="Jacobson A.L."/>
            <person name="Kennedy G.G."/>
            <person name="Srinivasan R."/>
            <person name="Hunt B.G."/>
        </authorList>
    </citation>
    <scope>NUCLEOTIDE SEQUENCE</scope>
    <source>
        <strain evidence="15">PL_HMW_Pooled</strain>
    </source>
</reference>
<keyword evidence="15" id="KW-0675">Receptor</keyword>
<comment type="caution">
    <text evidence="11">Lacks conserved residue(s) required for the propagation of feature annotation.</text>
</comment>
<dbReference type="InterPro" id="IPR035914">
    <property type="entry name" value="Sperma_CUB_dom_sf"/>
</dbReference>
<feature type="disulfide bond" evidence="11">
    <location>
        <begin position="376"/>
        <end position="394"/>
    </location>
</feature>
<evidence type="ECO:0000313" key="15">
    <source>
        <dbReference type="EMBL" id="KAK3914213.1"/>
    </source>
</evidence>
<feature type="compositionally biased region" description="Low complexity" evidence="12">
    <location>
        <begin position="639"/>
        <end position="649"/>
    </location>
</feature>
<feature type="disulfide bond" evidence="11">
    <location>
        <begin position="388"/>
        <end position="403"/>
    </location>
</feature>
<feature type="disulfide bond" evidence="11">
    <location>
        <begin position="349"/>
        <end position="364"/>
    </location>
</feature>
<dbReference type="InterPro" id="IPR050685">
    <property type="entry name" value="LDLR"/>
</dbReference>
<feature type="compositionally biased region" description="Basic residues" evidence="12">
    <location>
        <begin position="528"/>
        <end position="542"/>
    </location>
</feature>
<organism evidence="15 16">
    <name type="scientific">Frankliniella fusca</name>
    <dbReference type="NCBI Taxonomy" id="407009"/>
    <lineage>
        <taxon>Eukaryota</taxon>
        <taxon>Metazoa</taxon>
        <taxon>Ecdysozoa</taxon>
        <taxon>Arthropoda</taxon>
        <taxon>Hexapoda</taxon>
        <taxon>Insecta</taxon>
        <taxon>Pterygota</taxon>
        <taxon>Neoptera</taxon>
        <taxon>Paraneoptera</taxon>
        <taxon>Thysanoptera</taxon>
        <taxon>Terebrantia</taxon>
        <taxon>Thripoidea</taxon>
        <taxon>Thripidae</taxon>
        <taxon>Frankliniella</taxon>
    </lineage>
</organism>
<dbReference type="InterPro" id="IPR023415">
    <property type="entry name" value="LDLR_class-A_CS"/>
</dbReference>
<dbReference type="Pfam" id="PF00431">
    <property type="entry name" value="CUB"/>
    <property type="match status" value="1"/>
</dbReference>
<dbReference type="SUPFAM" id="SSF49854">
    <property type="entry name" value="Spermadhesin, CUB domain"/>
    <property type="match status" value="1"/>
</dbReference>
<evidence type="ECO:0000256" key="1">
    <source>
        <dbReference type="ARBA" id="ARBA00004167"/>
    </source>
</evidence>
<gene>
    <name evidence="15" type="ORF">KUF71_023626</name>
</gene>
<dbReference type="GO" id="GO:0005886">
    <property type="term" value="C:plasma membrane"/>
    <property type="evidence" value="ECO:0007669"/>
    <property type="project" value="TreeGrafter"/>
</dbReference>
<reference evidence="15" key="1">
    <citation type="submission" date="2021-07" db="EMBL/GenBank/DDBJ databases">
        <authorList>
            <person name="Catto M.A."/>
            <person name="Jacobson A."/>
            <person name="Kennedy G."/>
            <person name="Labadie P."/>
            <person name="Hunt B.G."/>
            <person name="Srinivasan R."/>
        </authorList>
    </citation>
    <scope>NUCLEOTIDE SEQUENCE</scope>
    <source>
        <strain evidence="15">PL_HMW_Pooled</strain>
        <tissue evidence="15">Head</tissue>
    </source>
</reference>
<evidence type="ECO:0000259" key="14">
    <source>
        <dbReference type="PROSITE" id="PS01180"/>
    </source>
</evidence>
<keyword evidence="13" id="KW-0732">Signal</keyword>
<accession>A0AAE1H427</accession>
<dbReference type="AlphaFoldDB" id="A0AAE1H427"/>
<feature type="compositionally biased region" description="Pro residues" evidence="12">
    <location>
        <begin position="548"/>
        <end position="562"/>
    </location>
</feature>
<evidence type="ECO:0000256" key="9">
    <source>
        <dbReference type="ARBA" id="ARBA00023176"/>
    </source>
</evidence>
<evidence type="ECO:0000256" key="12">
    <source>
        <dbReference type="SAM" id="MobiDB-lite"/>
    </source>
</evidence>
<feature type="region of interest" description="Disordered" evidence="12">
    <location>
        <begin position="611"/>
        <end position="649"/>
    </location>
</feature>
<feature type="disulfide bond" evidence="11">
    <location>
        <begin position="259"/>
        <end position="277"/>
    </location>
</feature>
<dbReference type="InterPro" id="IPR036055">
    <property type="entry name" value="LDL_receptor-like_sf"/>
</dbReference>
<comment type="caution">
    <text evidence="15">The sequence shown here is derived from an EMBL/GenBank/DDBJ whole genome shotgun (WGS) entry which is preliminary data.</text>
</comment>
<evidence type="ECO:0000256" key="3">
    <source>
        <dbReference type="ARBA" id="ARBA00022583"/>
    </source>
</evidence>
<dbReference type="PROSITE" id="PS01209">
    <property type="entry name" value="LDLRA_1"/>
    <property type="match status" value="1"/>
</dbReference>
<evidence type="ECO:0000256" key="4">
    <source>
        <dbReference type="ARBA" id="ARBA00022692"/>
    </source>
</evidence>
<sequence length="649" mass="70097">MCQKSTRITMFTTCSVSFHLLLSVLLAHVNGGFASTCNGILKNWEGTINSPNYPQPYPNATSCTWYLFPPADHVQSLTIVIQDLEMEQGLKCLMETYGPCCTHSWLSVPFNDVGRPTSNMQLCGHNETIRQRVFTVVNPGKSVHIKFHSVGNHFSRRGFQLHYSFSPRIGCAEGQIRCDNGKCVLPMWRCDGIAQCQDGADEANCPKSHCRNPHDVECGPLDFGCFNNHTQRCDGHRDCRLSGLDEDGCRECNKGSLPCYTRGCYLVSQTCDGVPDCRDYTDEADCGVCPHGQVECGSQAGKCYSPYLDRCNGVLDCPLGEDEMDCEPNCKDAIACANGRGCFRPSERCNYVEDCDDGSDEMHCKHDFTIRDTFGCGSGGTIAERLWCDGVDDCGDGSDEQGCIRNSVITAAIMGSLLCGLLLVIAVGCTCRLYSLSLKGIGGGSGSSDSQHQNTTAVSQTGLGSSRSCALPPMTSFPEDEEFYFREPPPAYSVAVGEAPPPACVYPFSINSINPNGTQPRVHNGHDRSRRSRRHSSSRRSTRVSGPPQLPPELPPLPPYSPVPQSALPPYIPSTAEQSEVAQSSTSSPQFSAPPTVKVIESLLRAINSDSETIAEEAGSDVAALLETPPASPSPSPTPSVSSSQESIA</sequence>
<dbReference type="Gene3D" id="2.60.120.290">
    <property type="entry name" value="Spermadhesin, CUB domain"/>
    <property type="match status" value="1"/>
</dbReference>
<evidence type="ECO:0000256" key="2">
    <source>
        <dbReference type="ARBA" id="ARBA00009939"/>
    </source>
</evidence>
<keyword evidence="16" id="KW-1185">Reference proteome</keyword>
<keyword evidence="7" id="KW-0472">Membrane</keyword>
<dbReference type="PROSITE" id="PS50068">
    <property type="entry name" value="LDLRA_2"/>
    <property type="match status" value="5"/>
</dbReference>
<evidence type="ECO:0000256" key="10">
    <source>
        <dbReference type="ARBA" id="ARBA00037878"/>
    </source>
</evidence>
<feature type="domain" description="CUB" evidence="14">
    <location>
        <begin position="37"/>
        <end position="166"/>
    </location>
</feature>
<dbReference type="CDD" id="cd00112">
    <property type="entry name" value="LDLa"/>
    <property type="match status" value="5"/>
</dbReference>
<feature type="disulfide bond" evidence="11">
    <location>
        <begin position="171"/>
        <end position="183"/>
    </location>
</feature>
<feature type="chain" id="PRO_5041956621" evidence="13">
    <location>
        <begin position="35"/>
        <end position="649"/>
    </location>
</feature>
<keyword evidence="3" id="KW-0254">Endocytosis</keyword>
<keyword evidence="4" id="KW-0812">Transmembrane</keyword>
<feature type="compositionally biased region" description="Polar residues" evidence="12">
    <location>
        <begin position="575"/>
        <end position="593"/>
    </location>
</feature>
<dbReference type="CDD" id="cd00041">
    <property type="entry name" value="CUB"/>
    <property type="match status" value="1"/>
</dbReference>
<dbReference type="SUPFAM" id="SSF57424">
    <property type="entry name" value="LDL receptor-like module"/>
    <property type="match status" value="5"/>
</dbReference>
<proteinExistence type="inferred from homology"/>
<dbReference type="EMBL" id="JAHWGI010000360">
    <property type="protein sequence ID" value="KAK3914213.1"/>
    <property type="molecule type" value="Genomic_DNA"/>
</dbReference>
<dbReference type="GO" id="GO:0005905">
    <property type="term" value="C:clathrin-coated pit"/>
    <property type="evidence" value="ECO:0007669"/>
    <property type="project" value="UniProtKB-KW"/>
</dbReference>
<feature type="disulfide bond" evidence="11">
    <location>
        <begin position="252"/>
        <end position="264"/>
    </location>
</feature>
<evidence type="ECO:0000256" key="11">
    <source>
        <dbReference type="PROSITE-ProRule" id="PRU00124"/>
    </source>
</evidence>
<feature type="disulfide bond" evidence="11">
    <location>
        <begin position="330"/>
        <end position="342"/>
    </location>
</feature>
<comment type="subcellular location">
    <subcellularLocation>
        <location evidence="10">Membrane</location>
        <location evidence="10">Coated pit</location>
    </subcellularLocation>
    <subcellularLocation>
        <location evidence="1">Membrane</location>
        <topology evidence="1">Single-pass membrane protein</topology>
    </subcellularLocation>
</comment>
<dbReference type="Gene3D" id="4.10.400.10">
    <property type="entry name" value="Low-density Lipoprotein Receptor"/>
    <property type="match status" value="5"/>
</dbReference>
<feature type="region of interest" description="Disordered" evidence="12">
    <location>
        <begin position="444"/>
        <end position="471"/>
    </location>
</feature>
<dbReference type="InterPro" id="IPR000859">
    <property type="entry name" value="CUB_dom"/>
</dbReference>
<dbReference type="GO" id="GO:0006897">
    <property type="term" value="P:endocytosis"/>
    <property type="evidence" value="ECO:0007669"/>
    <property type="project" value="UniProtKB-KW"/>
</dbReference>
<feature type="signal peptide" evidence="13">
    <location>
        <begin position="1"/>
        <end position="34"/>
    </location>
</feature>
<feature type="disulfide bond" evidence="11">
    <location>
        <begin position="178"/>
        <end position="196"/>
    </location>
</feature>
<dbReference type="PANTHER" id="PTHR24270">
    <property type="entry name" value="LOW-DENSITY LIPOPROTEIN RECEPTOR-RELATED"/>
    <property type="match status" value="1"/>
</dbReference>
<feature type="disulfide bond" evidence="11">
    <location>
        <begin position="311"/>
        <end position="326"/>
    </location>
</feature>
<dbReference type="PANTHER" id="PTHR24270:SF50">
    <property type="entry name" value="LOW-DENSITY LIPOPROTEIN RECEPTOR-RELATED PROTEIN 3-LIKE"/>
    <property type="match status" value="1"/>
</dbReference>
<evidence type="ECO:0000256" key="8">
    <source>
        <dbReference type="ARBA" id="ARBA00023157"/>
    </source>
</evidence>
<dbReference type="SMART" id="SM00042">
    <property type="entry name" value="CUB"/>
    <property type="match status" value="1"/>
</dbReference>
<name>A0AAE1H427_9NEOP</name>
<keyword evidence="15" id="KW-0449">Lipoprotein</keyword>
<dbReference type="SMART" id="SM00192">
    <property type="entry name" value="LDLa"/>
    <property type="match status" value="6"/>
</dbReference>
<dbReference type="Pfam" id="PF00057">
    <property type="entry name" value="Ldl_recept_a"/>
    <property type="match status" value="2"/>
</dbReference>
<feature type="disulfide bond" evidence="11">
    <location>
        <begin position="190"/>
        <end position="205"/>
    </location>
</feature>
<dbReference type="InterPro" id="IPR002172">
    <property type="entry name" value="LDrepeatLR_classA_rpt"/>
</dbReference>
<feature type="region of interest" description="Disordered" evidence="12">
    <location>
        <begin position="515"/>
        <end position="595"/>
    </location>
</feature>
<keyword evidence="6" id="KW-1133">Transmembrane helix</keyword>
<comment type="similarity">
    <text evidence="2">Belongs to the LDLR family.</text>
</comment>
<evidence type="ECO:0000313" key="16">
    <source>
        <dbReference type="Proteomes" id="UP001219518"/>
    </source>
</evidence>
<keyword evidence="5" id="KW-0677">Repeat</keyword>
<feature type="compositionally biased region" description="Polar residues" evidence="12">
    <location>
        <begin position="451"/>
        <end position="468"/>
    </location>
</feature>
<protein>
    <submittedName>
        <fullName evidence="15">Low-density lipoprotein receptor-related protein 10</fullName>
    </submittedName>
</protein>
<feature type="disulfide bond" evidence="11">
    <location>
        <begin position="271"/>
        <end position="286"/>
    </location>
</feature>
<evidence type="ECO:0000256" key="7">
    <source>
        <dbReference type="ARBA" id="ARBA00023136"/>
    </source>
</evidence>
<dbReference type="PRINTS" id="PR00261">
    <property type="entry name" value="LDLRECEPTOR"/>
</dbReference>
<dbReference type="Proteomes" id="UP001219518">
    <property type="component" value="Unassembled WGS sequence"/>
</dbReference>
<evidence type="ECO:0000256" key="6">
    <source>
        <dbReference type="ARBA" id="ARBA00022989"/>
    </source>
</evidence>
<evidence type="ECO:0000256" key="13">
    <source>
        <dbReference type="SAM" id="SignalP"/>
    </source>
</evidence>
<keyword evidence="8 11" id="KW-1015">Disulfide bond</keyword>
<dbReference type="PROSITE" id="PS01180">
    <property type="entry name" value="CUB"/>
    <property type="match status" value="1"/>
</dbReference>